<dbReference type="EMBL" id="BDSP01000095">
    <property type="protein sequence ID" value="GAX15729.1"/>
    <property type="molecule type" value="Genomic_DNA"/>
</dbReference>
<dbReference type="GO" id="GO:0101005">
    <property type="term" value="F:deubiquitinase activity"/>
    <property type="evidence" value="ECO:0007669"/>
    <property type="project" value="TreeGrafter"/>
</dbReference>
<dbReference type="InterPro" id="IPR008580">
    <property type="entry name" value="PPPDE_dom"/>
</dbReference>
<dbReference type="InParanoid" id="A0A1Z5JP35"/>
<dbReference type="PROSITE" id="PS51858">
    <property type="entry name" value="PPPDE"/>
    <property type="match status" value="1"/>
</dbReference>
<dbReference type="PANTHER" id="PTHR12378">
    <property type="entry name" value="DESUMOYLATING ISOPEPTIDASE"/>
    <property type="match status" value="1"/>
</dbReference>
<dbReference type="GO" id="GO:0016579">
    <property type="term" value="P:protein deubiquitination"/>
    <property type="evidence" value="ECO:0007669"/>
    <property type="project" value="TreeGrafter"/>
</dbReference>
<name>A0A1Z5JP35_FISSO</name>
<keyword evidence="6" id="KW-1185">Reference proteome</keyword>
<sequence length="223" mass="25183">MLHIYDLIPNDTLMELPWGCVCAIGKCFSEVNSALHELGTGAYHVGVDINGIEYAFGSTDIPGRTGIFTCKPKNSLGYQYRTTIDLGQRIVTRRKWKRVPRPDNSGEDRIEVEKYIDGRQIIKEMLPEYMGVDYDLLRKNCCTFARDVCLRMNVQEEEIPSWFRNLAESGAITQDIAYATVQPLQIVMSQCEDDFGQATLDQNVSAFGEIHDNGKQRAIMAST</sequence>
<reference evidence="5 6" key="1">
    <citation type="journal article" date="2015" name="Plant Cell">
        <title>Oil accumulation by the oleaginous diatom Fistulifera solaris as revealed by the genome and transcriptome.</title>
        <authorList>
            <person name="Tanaka T."/>
            <person name="Maeda Y."/>
            <person name="Veluchamy A."/>
            <person name="Tanaka M."/>
            <person name="Abida H."/>
            <person name="Marechal E."/>
            <person name="Bowler C."/>
            <person name="Muto M."/>
            <person name="Sunaga Y."/>
            <person name="Tanaka M."/>
            <person name="Yoshino T."/>
            <person name="Taniguchi T."/>
            <person name="Fukuda Y."/>
            <person name="Nemoto M."/>
            <person name="Matsumoto M."/>
            <person name="Wong P.S."/>
            <person name="Aburatani S."/>
            <person name="Fujibuchi W."/>
        </authorList>
    </citation>
    <scope>NUCLEOTIDE SEQUENCE [LARGE SCALE GENOMIC DNA]</scope>
    <source>
        <strain evidence="5 6">JPCC DA0580</strain>
    </source>
</reference>
<dbReference type="PANTHER" id="PTHR12378:SF80">
    <property type="entry name" value="IP06716P-RELATED"/>
    <property type="match status" value="1"/>
</dbReference>
<comment type="caution">
    <text evidence="5">The sequence shown here is derived from an EMBL/GenBank/DDBJ whole genome shotgun (WGS) entry which is preliminary data.</text>
</comment>
<evidence type="ECO:0000259" key="4">
    <source>
        <dbReference type="PROSITE" id="PS51858"/>
    </source>
</evidence>
<evidence type="ECO:0000256" key="2">
    <source>
        <dbReference type="ARBA" id="ARBA00022670"/>
    </source>
</evidence>
<dbReference type="FunCoup" id="A0A1Z5JP35">
    <property type="interactions" value="301"/>
</dbReference>
<dbReference type="GO" id="GO:0006508">
    <property type="term" value="P:proteolysis"/>
    <property type="evidence" value="ECO:0007669"/>
    <property type="project" value="UniProtKB-KW"/>
</dbReference>
<evidence type="ECO:0000256" key="1">
    <source>
        <dbReference type="ARBA" id="ARBA00008140"/>
    </source>
</evidence>
<dbReference type="Proteomes" id="UP000198406">
    <property type="component" value="Unassembled WGS sequence"/>
</dbReference>
<proteinExistence type="inferred from homology"/>
<keyword evidence="2" id="KW-0645">Protease</keyword>
<dbReference type="OrthoDB" id="412286at2759"/>
<feature type="domain" description="PPPDE" evidence="4">
    <location>
        <begin position="1"/>
        <end position="177"/>
    </location>
</feature>
<dbReference type="SMART" id="SM01179">
    <property type="entry name" value="DUF862"/>
    <property type="match status" value="1"/>
</dbReference>
<dbReference type="Pfam" id="PF05903">
    <property type="entry name" value="Peptidase_C97"/>
    <property type="match status" value="2"/>
</dbReference>
<dbReference type="AlphaFoldDB" id="A0A1Z5JP35"/>
<accession>A0A1Z5JP35</accession>
<gene>
    <name evidence="5" type="ORF">FisN_3Hh204</name>
</gene>
<organism evidence="5 6">
    <name type="scientific">Fistulifera solaris</name>
    <name type="common">Oleaginous diatom</name>
    <dbReference type="NCBI Taxonomy" id="1519565"/>
    <lineage>
        <taxon>Eukaryota</taxon>
        <taxon>Sar</taxon>
        <taxon>Stramenopiles</taxon>
        <taxon>Ochrophyta</taxon>
        <taxon>Bacillariophyta</taxon>
        <taxon>Bacillariophyceae</taxon>
        <taxon>Bacillariophycidae</taxon>
        <taxon>Naviculales</taxon>
        <taxon>Naviculaceae</taxon>
        <taxon>Fistulifera</taxon>
    </lineage>
</organism>
<evidence type="ECO:0000313" key="5">
    <source>
        <dbReference type="EMBL" id="GAX15729.1"/>
    </source>
</evidence>
<evidence type="ECO:0000313" key="6">
    <source>
        <dbReference type="Proteomes" id="UP000198406"/>
    </source>
</evidence>
<dbReference type="InterPro" id="IPR042266">
    <property type="entry name" value="PPPDE_sf"/>
</dbReference>
<dbReference type="Gene3D" id="3.90.1720.30">
    <property type="entry name" value="PPPDE domains"/>
    <property type="match status" value="1"/>
</dbReference>
<protein>
    <recommendedName>
        <fullName evidence="4">PPPDE domain-containing protein</fullName>
    </recommendedName>
</protein>
<keyword evidence="3" id="KW-0378">Hydrolase</keyword>
<comment type="similarity">
    <text evidence="1">Belongs to the DeSI family.</text>
</comment>
<evidence type="ECO:0000256" key="3">
    <source>
        <dbReference type="ARBA" id="ARBA00022801"/>
    </source>
</evidence>